<evidence type="ECO:0000313" key="1">
    <source>
        <dbReference type="EMBL" id="SKA69579.1"/>
    </source>
</evidence>
<accession>A0A1T4VXF0</accession>
<dbReference type="STRING" id="1121442.SAMN02745702_01162"/>
<proteinExistence type="predicted"/>
<dbReference type="RefSeq" id="WP_078684462.1">
    <property type="nucleotide sequence ID" value="NZ_FUYA01000003.1"/>
</dbReference>
<dbReference type="InterPro" id="IPR005358">
    <property type="entry name" value="Puta_zinc/iron-chelating_dom"/>
</dbReference>
<dbReference type="OrthoDB" id="5458353at2"/>
<evidence type="ECO:0000313" key="2">
    <source>
        <dbReference type="Proteomes" id="UP000189733"/>
    </source>
</evidence>
<dbReference type="EMBL" id="FUYA01000003">
    <property type="protein sequence ID" value="SKA69579.1"/>
    <property type="molecule type" value="Genomic_DNA"/>
</dbReference>
<dbReference type="Proteomes" id="UP000189733">
    <property type="component" value="Unassembled WGS sequence"/>
</dbReference>
<reference evidence="1 2" key="1">
    <citation type="submission" date="2017-02" db="EMBL/GenBank/DDBJ databases">
        <authorList>
            <person name="Peterson S.W."/>
        </authorList>
    </citation>
    <scope>NUCLEOTIDE SEQUENCE [LARGE SCALE GENOMIC DNA]</scope>
    <source>
        <strain evidence="1 2">DSM 18034</strain>
    </source>
</reference>
<name>A0A1T4VXF0_9BACT</name>
<dbReference type="Pfam" id="PF03692">
    <property type="entry name" value="CxxCxxCC"/>
    <property type="match status" value="1"/>
</dbReference>
<keyword evidence="2" id="KW-1185">Reference proteome</keyword>
<dbReference type="AlphaFoldDB" id="A0A1T4VXF0"/>
<gene>
    <name evidence="1" type="ORF">SAMN02745702_01162</name>
</gene>
<organism evidence="1 2">
    <name type="scientific">Desulfobaculum bizertense DSM 18034</name>
    <dbReference type="NCBI Taxonomy" id="1121442"/>
    <lineage>
        <taxon>Bacteria</taxon>
        <taxon>Pseudomonadati</taxon>
        <taxon>Thermodesulfobacteriota</taxon>
        <taxon>Desulfovibrionia</taxon>
        <taxon>Desulfovibrionales</taxon>
        <taxon>Desulfovibrionaceae</taxon>
        <taxon>Desulfobaculum</taxon>
    </lineage>
</organism>
<protein>
    <submittedName>
        <fullName evidence="1">Putative zinc-or iron-chelating domain-containing protein</fullName>
    </submittedName>
</protein>
<sequence length="264" mass="29607">MSGKDLIFLTRSELLDAIRIDFEQYMPQLHLYTELYTGVTGGAARIDPDPEDFGIWVVPEGGLETFVPADEAGELVYAAIVEAELSAEELRGVAEKVFWGNVELGDGPDGEGEGYWIETGMEKFVCRECGICCFTLDHHCSCTDADIERWREHGREDILAWVGDVEQDGELLKRRLWVNPKTGLPAETCPWIEERADGGFSCGIHYIKPDVCREYPGSIKHAALTGCVSYRELEREYRKKDLVYATEKDEGVNADESGGEEKLK</sequence>